<dbReference type="AlphaFoldDB" id="A0AAW5MG09"/>
<proteinExistence type="predicted"/>
<organism evidence="2 3">
    <name type="scientific">Aeromonas veronii</name>
    <dbReference type="NCBI Taxonomy" id="654"/>
    <lineage>
        <taxon>Bacteria</taxon>
        <taxon>Pseudomonadati</taxon>
        <taxon>Pseudomonadota</taxon>
        <taxon>Gammaproteobacteria</taxon>
        <taxon>Aeromonadales</taxon>
        <taxon>Aeromonadaceae</taxon>
        <taxon>Aeromonas</taxon>
    </lineage>
</organism>
<dbReference type="Proteomes" id="UP001204061">
    <property type="component" value="Unassembled WGS sequence"/>
</dbReference>
<evidence type="ECO:0008006" key="4">
    <source>
        <dbReference type="Google" id="ProtNLM"/>
    </source>
</evidence>
<feature type="region of interest" description="Disordered" evidence="1">
    <location>
        <begin position="1"/>
        <end position="26"/>
    </location>
</feature>
<protein>
    <recommendedName>
        <fullName evidence="4">RNA helicase</fullName>
    </recommendedName>
</protein>
<evidence type="ECO:0000256" key="1">
    <source>
        <dbReference type="SAM" id="MobiDB-lite"/>
    </source>
</evidence>
<dbReference type="EMBL" id="JANLFC010000068">
    <property type="protein sequence ID" value="MCR4450494.1"/>
    <property type="molecule type" value="Genomic_DNA"/>
</dbReference>
<reference evidence="2" key="1">
    <citation type="submission" date="2022-08" db="EMBL/GenBank/DDBJ databases">
        <title>A global survey of hypervirulent Aeromonas hydrophila identified this emerging pathogen in farmed fish in the lower Mekong River basin.</title>
        <authorList>
            <person name="Xu T."/>
            <person name="Rasmussen-Ivey C.R."/>
            <person name="Moen F.S."/>
            <person name="Fernandez Bravo A."/>
            <person name="Lamy B."/>
            <person name="Beaz-Hidalgo R."/>
            <person name="Khan C.D."/>
            <person name="Castro Escarpulli G."/>
            <person name="Yasin I.S.M."/>
            <person name="Figueras M.J."/>
            <person name="Azzam Sayuti M."/>
            <person name="Karim M.M."/>
            <person name="Alam K.M."/>
            <person name="Le T.T.T."/>
            <person name="Thao N.H.P."/>
            <person name="Addo S."/>
            <person name="Duodu S."/>
            <person name="Ali S."/>
            <person name="Mey S."/>
            <person name="Somony T."/>
            <person name="Liles M.R."/>
        </authorList>
    </citation>
    <scope>NUCLEOTIDE SEQUENCE</scope>
    <source>
        <strain evidence="2">0.14</strain>
    </source>
</reference>
<comment type="caution">
    <text evidence="2">The sequence shown here is derived from an EMBL/GenBank/DDBJ whole genome shotgun (WGS) entry which is preliminary data.</text>
</comment>
<evidence type="ECO:0000313" key="3">
    <source>
        <dbReference type="Proteomes" id="UP001204061"/>
    </source>
</evidence>
<sequence>MTERKKAGSDQPRQDEQVVAAQTETEEISSPQVTCGLIMPIATNEVGTAEHWLQVRKIINDALIDTGLKIKMVSESDEVNVIHQNIVANIYTNEIIVCDVSSRNPNVMFELGMRLTFDKPVVIIKDRETPFSFDVGNIQHLEYPRTLNYVEVQKFQQELKNKVLSTLEASKESNYSPFLKHYKITQVSKVETEVVGREDYIISAINDLKKAVGRINYESLQSSNDSKFERIYLADKRDFETSRLKSAKSIENDIFNMIQERYDGMSFDNNALLMASELMSAKYGASISSDIQEQILGRIVERMSKSKKTESKLGW</sequence>
<evidence type="ECO:0000313" key="2">
    <source>
        <dbReference type="EMBL" id="MCR4450494.1"/>
    </source>
</evidence>
<gene>
    <name evidence="2" type="ORF">NS965_19095</name>
</gene>
<name>A0AAW5MG09_AERVE</name>
<dbReference type="RefSeq" id="WP_201912077.1">
    <property type="nucleotide sequence ID" value="NZ_JAEHIF010000005.1"/>
</dbReference>
<accession>A0AAW5MG09</accession>
<feature type="compositionally biased region" description="Basic and acidic residues" evidence="1">
    <location>
        <begin position="1"/>
        <end position="16"/>
    </location>
</feature>